<dbReference type="InterPro" id="IPR008628">
    <property type="entry name" value="GPP34-like"/>
</dbReference>
<evidence type="ECO:0000256" key="4">
    <source>
        <dbReference type="ARBA" id="ARBA00023136"/>
    </source>
</evidence>
<dbReference type="InterPro" id="IPR038261">
    <property type="entry name" value="GPP34-like_sf"/>
</dbReference>
<gene>
    <name evidence="5" type="ORF">SAMN04489807_0519</name>
</gene>
<evidence type="ECO:0000256" key="3">
    <source>
        <dbReference type="ARBA" id="ARBA00023121"/>
    </source>
</evidence>
<dbReference type="Proteomes" id="UP000183750">
    <property type="component" value="Unassembled WGS sequence"/>
</dbReference>
<evidence type="ECO:0000256" key="1">
    <source>
        <dbReference type="ARBA" id="ARBA00004255"/>
    </source>
</evidence>
<keyword evidence="6" id="KW-1185">Reference proteome</keyword>
<keyword evidence="4" id="KW-0472">Membrane</keyword>
<dbReference type="OrthoDB" id="4419256at2"/>
<dbReference type="RefSeq" id="WP_060927129.1">
    <property type="nucleotide sequence ID" value="NZ_FNSQ01000005.1"/>
</dbReference>
<dbReference type="GO" id="GO:0012505">
    <property type="term" value="C:endomembrane system"/>
    <property type="evidence" value="ECO:0007669"/>
    <property type="project" value="UniProtKB-ARBA"/>
</dbReference>
<sequence length="223" mass="23636">MLIVEELHMLLLRPDGRTESAVSVNRLYGEVAAVIVDLALHGRVTVSDEKNPVVEIVSMEPTGNPILDTTLQRLVPLRGKRLQSLVARPKLDPLEIVVESLVMQGVLVRGERGFFGWGSARTPESDPGPEHLLRSRLAAVLAGTAAPTQADLALLSILQNLDAAHAILREESGGLSSRELKKRITELTAGSAAGDAVAKAVHDAIAAAMVAIMTPTIVAATIT</sequence>
<dbReference type="Pfam" id="PF05719">
    <property type="entry name" value="GPP34"/>
    <property type="match status" value="1"/>
</dbReference>
<name>A0A1H4J302_9MICO</name>
<keyword evidence="2" id="KW-0333">Golgi apparatus</keyword>
<reference evidence="6" key="1">
    <citation type="submission" date="2016-10" db="EMBL/GenBank/DDBJ databases">
        <authorList>
            <person name="Varghese N."/>
            <person name="Submissions S."/>
        </authorList>
    </citation>
    <scope>NUCLEOTIDE SEQUENCE [LARGE SCALE GENOMIC DNA]</scope>
    <source>
        <strain evidence="6">DSM 16089</strain>
    </source>
</reference>
<accession>A0A1H4J302</accession>
<organism evidence="5 6">
    <name type="scientific">Microbacterium hydrocarbonoxydans</name>
    <dbReference type="NCBI Taxonomy" id="273678"/>
    <lineage>
        <taxon>Bacteria</taxon>
        <taxon>Bacillati</taxon>
        <taxon>Actinomycetota</taxon>
        <taxon>Actinomycetes</taxon>
        <taxon>Micrococcales</taxon>
        <taxon>Microbacteriaceae</taxon>
        <taxon>Microbacterium</taxon>
    </lineage>
</organism>
<dbReference type="GO" id="GO:0070273">
    <property type="term" value="F:phosphatidylinositol-4-phosphate binding"/>
    <property type="evidence" value="ECO:0007669"/>
    <property type="project" value="InterPro"/>
</dbReference>
<dbReference type="GO" id="GO:0005737">
    <property type="term" value="C:cytoplasm"/>
    <property type="evidence" value="ECO:0007669"/>
    <property type="project" value="UniProtKB-ARBA"/>
</dbReference>
<comment type="subcellular location">
    <subcellularLocation>
        <location evidence="1">Golgi apparatus membrane</location>
        <topology evidence="1">Peripheral membrane protein</topology>
        <orientation evidence="1">Cytoplasmic side</orientation>
    </subcellularLocation>
</comment>
<evidence type="ECO:0000313" key="6">
    <source>
        <dbReference type="Proteomes" id="UP000183750"/>
    </source>
</evidence>
<dbReference type="Gene3D" id="1.10.3630.10">
    <property type="entry name" value="yeast vps74-n-term truncation variant domain like"/>
    <property type="match status" value="1"/>
</dbReference>
<proteinExistence type="predicted"/>
<evidence type="ECO:0000313" key="5">
    <source>
        <dbReference type="EMBL" id="SEB40435.1"/>
    </source>
</evidence>
<dbReference type="EMBL" id="FNSQ01000005">
    <property type="protein sequence ID" value="SEB40435.1"/>
    <property type="molecule type" value="Genomic_DNA"/>
</dbReference>
<protein>
    <submittedName>
        <fullName evidence="5">Golgi phosphoprotein 3 (GPP34)</fullName>
    </submittedName>
</protein>
<keyword evidence="3" id="KW-0446">Lipid-binding</keyword>
<dbReference type="AlphaFoldDB" id="A0A1H4J302"/>
<evidence type="ECO:0000256" key="2">
    <source>
        <dbReference type="ARBA" id="ARBA00023034"/>
    </source>
</evidence>